<keyword evidence="3" id="KW-1185">Reference proteome</keyword>
<dbReference type="RefSeq" id="WP_171642442.1">
    <property type="nucleotide sequence ID" value="NZ_WHOA01000048.1"/>
</dbReference>
<proteinExistence type="predicted"/>
<dbReference type="EMBL" id="WHOA01000048">
    <property type="protein sequence ID" value="NOU71238.1"/>
    <property type="molecule type" value="Genomic_DNA"/>
</dbReference>
<comment type="caution">
    <text evidence="2">The sequence shown here is derived from an EMBL/GenBank/DDBJ whole genome shotgun (WGS) entry which is preliminary data.</text>
</comment>
<name>A0ABX1XRS9_9BACL</name>
<keyword evidence="1" id="KW-0175">Coiled coil</keyword>
<evidence type="ECO:0008006" key="4">
    <source>
        <dbReference type="Google" id="ProtNLM"/>
    </source>
</evidence>
<protein>
    <recommendedName>
        <fullName evidence="4">DUF455 family protein</fullName>
    </recommendedName>
</protein>
<evidence type="ECO:0000256" key="1">
    <source>
        <dbReference type="SAM" id="Coils"/>
    </source>
</evidence>
<evidence type="ECO:0000313" key="2">
    <source>
        <dbReference type="EMBL" id="NOU71238.1"/>
    </source>
</evidence>
<accession>A0ABX1XRS9</accession>
<sequence>MTRVINNNLGLIPLAGVCSYDDACKVGYDIDHNVNLLRRYLYSETQLNQIFAAHISNTPEWEVKGAFGLHIWLDAEHSAALRKRVTEMREPPLHLDKVPDAQIEAFFGEVIRAETTLELLVGIYRVAKPELVRSMKKHLSETNPLVDQPTCRVLKLILVEEEEMIPWGEAAVQALIRTDEDQHAAIKWQKHLESFLFAAGGISGDLAKPEDWQPSEPRSNGQPFAIQVEPRRDARFSDTYNSTANFDQYYFDENRPADERTYALLYKRLREMDVPEWMGPIIYTTNGKPWEYYQDMSRQLWDEARHSMMGEVGLYQDGVEFYKYPVEFLTSMALNSKATSLEAHLVLWYIEQGLMPKDTGKHFEWAVAKESDNELAKTFQDYDWADEVLHAQIGRKWLVPEFKNMEELKQQAESVMNRNLEEKARLSKQSDQKEWWPEFLAEIRAGRERTRGGVTAS</sequence>
<feature type="coiled-coil region" evidence="1">
    <location>
        <begin position="402"/>
        <end position="429"/>
    </location>
</feature>
<reference evidence="2 3" key="1">
    <citation type="submission" date="2019-10" db="EMBL/GenBank/DDBJ databases">
        <title>Description of Paenibacillus terrestris sp. nov.</title>
        <authorList>
            <person name="Carlier A."/>
            <person name="Qi S."/>
        </authorList>
    </citation>
    <scope>NUCLEOTIDE SEQUENCE [LARGE SCALE GENOMIC DNA]</scope>
    <source>
        <strain evidence="2 3">LMG 31458</strain>
    </source>
</reference>
<gene>
    <name evidence="2" type="ORF">GC098_07340</name>
</gene>
<dbReference type="Proteomes" id="UP000616779">
    <property type="component" value="Unassembled WGS sequence"/>
</dbReference>
<organism evidence="2 3">
    <name type="scientific">Paenibacillus phytorum</name>
    <dbReference type="NCBI Taxonomy" id="2654977"/>
    <lineage>
        <taxon>Bacteria</taxon>
        <taxon>Bacillati</taxon>
        <taxon>Bacillota</taxon>
        <taxon>Bacilli</taxon>
        <taxon>Bacillales</taxon>
        <taxon>Paenibacillaceae</taxon>
        <taxon>Paenibacillus</taxon>
    </lineage>
</organism>
<evidence type="ECO:0000313" key="3">
    <source>
        <dbReference type="Proteomes" id="UP000616779"/>
    </source>
</evidence>